<dbReference type="GO" id="GO:0046872">
    <property type="term" value="F:metal ion binding"/>
    <property type="evidence" value="ECO:0007669"/>
    <property type="project" value="UniProtKB-KW"/>
</dbReference>
<dbReference type="GO" id="GO:0051537">
    <property type="term" value="F:2 iron, 2 sulfur cluster binding"/>
    <property type="evidence" value="ECO:0007669"/>
    <property type="project" value="UniProtKB-KW"/>
</dbReference>
<evidence type="ECO:0000256" key="3">
    <source>
        <dbReference type="ARBA" id="ARBA00023002"/>
    </source>
</evidence>
<dbReference type="AlphaFoldDB" id="A0A154WF15"/>
<dbReference type="PROSITE" id="PS51296">
    <property type="entry name" value="RIESKE"/>
    <property type="match status" value="1"/>
</dbReference>
<protein>
    <recommendedName>
        <fullName evidence="6">Rieske domain-containing protein</fullName>
    </recommendedName>
</protein>
<gene>
    <name evidence="7" type="ORF">AUP43_05290</name>
</gene>
<evidence type="ECO:0000256" key="4">
    <source>
        <dbReference type="ARBA" id="ARBA00023004"/>
    </source>
</evidence>
<comment type="caution">
    <text evidence="7">The sequence shown here is derived from an EMBL/GenBank/DDBJ whole genome shotgun (WGS) entry which is preliminary data.</text>
</comment>
<evidence type="ECO:0000259" key="6">
    <source>
        <dbReference type="PROSITE" id="PS51296"/>
    </source>
</evidence>
<reference evidence="7 8" key="1">
    <citation type="submission" date="2015-12" db="EMBL/GenBank/DDBJ databases">
        <title>Genome sequence of Oceanibaculum pacificum MCCC 1A02656.</title>
        <authorList>
            <person name="Lu L."/>
            <person name="Lai Q."/>
            <person name="Shao Z."/>
            <person name="Qian P."/>
        </authorList>
    </citation>
    <scope>NUCLEOTIDE SEQUENCE [LARGE SCALE GENOMIC DNA]</scope>
    <source>
        <strain evidence="7 8">MCCC 1A02656</strain>
    </source>
</reference>
<dbReference type="Proteomes" id="UP000076400">
    <property type="component" value="Unassembled WGS sequence"/>
</dbReference>
<dbReference type="Pfam" id="PF00355">
    <property type="entry name" value="Rieske"/>
    <property type="match status" value="1"/>
</dbReference>
<sequence length="121" mass="13126">MAMDLPVRDEDGMIEGWQAVARLDALTPGKPREALAGGRLVVLLRQGDAVTAYQGLCPHQAARLGFGRIADGWLHCPHHQARFNLADGACGPGWRLPALQRFATRIEDGVILLPDPLTPLE</sequence>
<dbReference type="Gene3D" id="2.102.10.10">
    <property type="entry name" value="Rieske [2Fe-2S] iron-sulphur domain"/>
    <property type="match status" value="1"/>
</dbReference>
<dbReference type="STRING" id="580166.AUP43_05290"/>
<feature type="domain" description="Rieske" evidence="6">
    <location>
        <begin position="17"/>
        <end position="113"/>
    </location>
</feature>
<keyword evidence="1" id="KW-0001">2Fe-2S</keyword>
<name>A0A154WF15_9PROT</name>
<dbReference type="InterPro" id="IPR036922">
    <property type="entry name" value="Rieske_2Fe-2S_sf"/>
</dbReference>
<keyword evidence="8" id="KW-1185">Reference proteome</keyword>
<proteinExistence type="predicted"/>
<evidence type="ECO:0000256" key="5">
    <source>
        <dbReference type="ARBA" id="ARBA00023014"/>
    </source>
</evidence>
<keyword evidence="5" id="KW-0411">Iron-sulfur</keyword>
<keyword evidence="3" id="KW-0560">Oxidoreductase</keyword>
<dbReference type="InterPro" id="IPR017941">
    <property type="entry name" value="Rieske_2Fe-2S"/>
</dbReference>
<evidence type="ECO:0000256" key="2">
    <source>
        <dbReference type="ARBA" id="ARBA00022723"/>
    </source>
</evidence>
<evidence type="ECO:0000313" key="7">
    <source>
        <dbReference type="EMBL" id="KZD12055.1"/>
    </source>
</evidence>
<keyword evidence="4" id="KW-0408">Iron</keyword>
<dbReference type="EMBL" id="LPXN01000057">
    <property type="protein sequence ID" value="KZD12055.1"/>
    <property type="molecule type" value="Genomic_DNA"/>
</dbReference>
<evidence type="ECO:0000313" key="8">
    <source>
        <dbReference type="Proteomes" id="UP000076400"/>
    </source>
</evidence>
<evidence type="ECO:0000256" key="1">
    <source>
        <dbReference type="ARBA" id="ARBA00022714"/>
    </source>
</evidence>
<dbReference type="SUPFAM" id="SSF50022">
    <property type="entry name" value="ISP domain"/>
    <property type="match status" value="1"/>
</dbReference>
<organism evidence="7 8">
    <name type="scientific">Oceanibaculum pacificum</name>
    <dbReference type="NCBI Taxonomy" id="580166"/>
    <lineage>
        <taxon>Bacteria</taxon>
        <taxon>Pseudomonadati</taxon>
        <taxon>Pseudomonadota</taxon>
        <taxon>Alphaproteobacteria</taxon>
        <taxon>Rhodospirillales</taxon>
        <taxon>Oceanibaculaceae</taxon>
        <taxon>Oceanibaculum</taxon>
    </lineage>
</organism>
<dbReference type="PANTHER" id="PTHR21266:SF60">
    <property type="entry name" value="3-KETOSTEROID-9-ALPHA-MONOOXYGENASE, OXYGENASE COMPONENT"/>
    <property type="match status" value="1"/>
</dbReference>
<dbReference type="InterPro" id="IPR050584">
    <property type="entry name" value="Cholesterol_7-desaturase"/>
</dbReference>
<dbReference type="PANTHER" id="PTHR21266">
    <property type="entry name" value="IRON-SULFUR DOMAIN CONTAINING PROTEIN"/>
    <property type="match status" value="1"/>
</dbReference>
<keyword evidence="2" id="KW-0479">Metal-binding</keyword>
<dbReference type="CDD" id="cd03467">
    <property type="entry name" value="Rieske"/>
    <property type="match status" value="1"/>
</dbReference>
<dbReference type="OrthoDB" id="9800167at2"/>
<dbReference type="GO" id="GO:0016491">
    <property type="term" value="F:oxidoreductase activity"/>
    <property type="evidence" value="ECO:0007669"/>
    <property type="project" value="UniProtKB-KW"/>
</dbReference>
<accession>A0A154WF15</accession>